<gene>
    <name evidence="2" type="ORF">C1I91_20180</name>
</gene>
<feature type="transmembrane region" description="Helical" evidence="1">
    <location>
        <begin position="92"/>
        <end position="108"/>
    </location>
</feature>
<accession>A0A3R5THT0</accession>
<dbReference type="Proteomes" id="UP000286268">
    <property type="component" value="Chromosome"/>
</dbReference>
<keyword evidence="3" id="KW-1185">Reference proteome</keyword>
<feature type="transmembrane region" description="Helical" evidence="1">
    <location>
        <begin position="68"/>
        <end position="86"/>
    </location>
</feature>
<proteinExistence type="predicted"/>
<reference evidence="2 3" key="1">
    <citation type="submission" date="2018-01" db="EMBL/GenBank/DDBJ databases">
        <title>Genome Sequencing and Assembly of Anaerobacter polyendosporus strain CT4.</title>
        <authorList>
            <person name="Tachaapaikoon C."/>
            <person name="Sutheeworapong S."/>
            <person name="Jenjaroenpun P."/>
            <person name="Wongsurawat T."/>
            <person name="Nookeaw I."/>
            <person name="Cheawchanlertfa P."/>
            <person name="Kosugi A."/>
            <person name="Cheevadhanarak S."/>
            <person name="Ratanakhanokchai K."/>
        </authorList>
    </citation>
    <scope>NUCLEOTIDE SEQUENCE [LARGE SCALE GENOMIC DNA]</scope>
    <source>
        <strain evidence="2 3">CT4</strain>
    </source>
</reference>
<feature type="transmembrane region" description="Helical" evidence="1">
    <location>
        <begin position="9"/>
        <end position="28"/>
    </location>
</feature>
<dbReference type="EMBL" id="CP025746">
    <property type="protein sequence ID" value="QAA33758.1"/>
    <property type="molecule type" value="Genomic_DNA"/>
</dbReference>
<evidence type="ECO:0000313" key="2">
    <source>
        <dbReference type="EMBL" id="QAA33758.1"/>
    </source>
</evidence>
<keyword evidence="1" id="KW-1133">Transmembrane helix</keyword>
<protein>
    <submittedName>
        <fullName evidence="2">Uncharacterized protein</fullName>
    </submittedName>
</protein>
<evidence type="ECO:0000313" key="3">
    <source>
        <dbReference type="Proteomes" id="UP000286268"/>
    </source>
</evidence>
<feature type="transmembrane region" description="Helical" evidence="1">
    <location>
        <begin position="34"/>
        <end position="56"/>
    </location>
</feature>
<name>A0A3R5THT0_9CLOT</name>
<dbReference type="AlphaFoldDB" id="A0A3R5THT0"/>
<keyword evidence="1" id="KW-0472">Membrane</keyword>
<sequence length="113" mass="13607">MRKFLGEVCFYLTLLMFTYISWSVYLHLPFTNAPLIIFVLLTIVFCIAYCIFSNRLITTKENYKNKNLYIFVRIIMFISLTSYVFLIEYNEFWILVLWFVIIAVSIINKKQTQ</sequence>
<organism evidence="2 3">
    <name type="scientific">Clostridium manihotivorum</name>
    <dbReference type="NCBI Taxonomy" id="2320868"/>
    <lineage>
        <taxon>Bacteria</taxon>
        <taxon>Bacillati</taxon>
        <taxon>Bacillota</taxon>
        <taxon>Clostridia</taxon>
        <taxon>Eubacteriales</taxon>
        <taxon>Clostridiaceae</taxon>
        <taxon>Clostridium</taxon>
    </lineage>
</organism>
<evidence type="ECO:0000256" key="1">
    <source>
        <dbReference type="SAM" id="Phobius"/>
    </source>
</evidence>
<dbReference type="KEGG" id="cmah:C1I91_20180"/>
<keyword evidence="1" id="KW-0812">Transmembrane</keyword>